<organism evidence="2 3">
    <name type="scientific">Mesobacillus zeae</name>
    <dbReference type="NCBI Taxonomy" id="1917180"/>
    <lineage>
        <taxon>Bacteria</taxon>
        <taxon>Bacillati</taxon>
        <taxon>Bacillota</taxon>
        <taxon>Bacilli</taxon>
        <taxon>Bacillales</taxon>
        <taxon>Bacillaceae</taxon>
        <taxon>Mesobacillus</taxon>
    </lineage>
</organism>
<dbReference type="PANTHER" id="PTHR39209">
    <property type="match status" value="1"/>
</dbReference>
<dbReference type="RefSeq" id="WP_119114917.1">
    <property type="nucleotide sequence ID" value="NZ_CBCSEO010000001.1"/>
</dbReference>
<name>A0A398B0S3_9BACI</name>
<gene>
    <name evidence="2" type="ORF">D1970_21730</name>
</gene>
<dbReference type="SMART" id="SM00873">
    <property type="entry name" value="B3_4"/>
    <property type="match status" value="1"/>
</dbReference>
<dbReference type="GO" id="GO:0004826">
    <property type="term" value="F:phenylalanine-tRNA ligase activity"/>
    <property type="evidence" value="ECO:0007669"/>
    <property type="project" value="InterPro"/>
</dbReference>
<dbReference type="OrthoDB" id="9789812at2"/>
<accession>A0A398B0S3</accession>
<dbReference type="GO" id="GO:0003723">
    <property type="term" value="F:RNA binding"/>
    <property type="evidence" value="ECO:0007669"/>
    <property type="project" value="InterPro"/>
</dbReference>
<evidence type="ECO:0000313" key="3">
    <source>
        <dbReference type="Proteomes" id="UP000265816"/>
    </source>
</evidence>
<reference evidence="2 3" key="1">
    <citation type="submission" date="2018-08" db="EMBL/GenBank/DDBJ databases">
        <title>Bacillus jemisoniae sp. nov., Bacillus chryseoplanitiae sp. nov., Bacillus resnikiae sp. nov., and Bacillus frankliniae sp. nov., isolated from Viking spacecraft and associated surfaces.</title>
        <authorList>
            <person name="Seuylemezian A."/>
            <person name="Vaishampayan P."/>
        </authorList>
    </citation>
    <scope>NUCLEOTIDE SEQUENCE [LARGE SCALE GENOMIC DNA]</scope>
    <source>
        <strain evidence="2 3">JJ-247</strain>
    </source>
</reference>
<evidence type="ECO:0000313" key="2">
    <source>
        <dbReference type="EMBL" id="RID81483.1"/>
    </source>
</evidence>
<dbReference type="InterPro" id="IPR005146">
    <property type="entry name" value="B3/B4_tRNA-bd"/>
</dbReference>
<dbReference type="Proteomes" id="UP000265816">
    <property type="component" value="Unassembled WGS sequence"/>
</dbReference>
<evidence type="ECO:0000259" key="1">
    <source>
        <dbReference type="SMART" id="SM00873"/>
    </source>
</evidence>
<dbReference type="SUPFAM" id="SSF56037">
    <property type="entry name" value="PheT/TilS domain"/>
    <property type="match status" value="1"/>
</dbReference>
<comment type="caution">
    <text evidence="2">The sequence shown here is derived from an EMBL/GenBank/DDBJ whole genome shotgun (WGS) entry which is preliminary data.</text>
</comment>
<protein>
    <recommendedName>
        <fullName evidence="1">B3/B4 tRNA-binding domain-containing protein</fullName>
    </recommendedName>
</protein>
<dbReference type="PANTHER" id="PTHR39209:SF2">
    <property type="entry name" value="CYTOPLASMIC PROTEIN"/>
    <property type="match status" value="1"/>
</dbReference>
<dbReference type="InterPro" id="IPR020825">
    <property type="entry name" value="Phe-tRNA_synthase-like_B3/B4"/>
</dbReference>
<dbReference type="AlphaFoldDB" id="A0A398B0S3"/>
<feature type="domain" description="B3/B4 tRNA-binding" evidence="1">
    <location>
        <begin position="62"/>
        <end position="213"/>
    </location>
</feature>
<dbReference type="Gene3D" id="3.50.40.10">
    <property type="entry name" value="Phenylalanyl-trna Synthetase, Chain B, domain 3"/>
    <property type="match status" value="1"/>
</dbReference>
<sequence>MEIIVSNKLCSAVPGFSAAVIQYKGVQVGPSPQMLKGRLQLFQESLYFDLEDSKVTELEGIKEWRAVFKQAGRDPNRFRHSAEALYRRVQKQNYLQSIHSAVDLNNFFSLKYQLPIGAYDQDKLSGGHVELRLGHDGEAYEGINGRENSLNSLIVSADKSGPFGSPFVDSVKTVVTTETTNVLQILYLRPSLDTAEKIKLTESLMEMFLQIHGGEGSYTLAGCE</sequence>
<dbReference type="EMBL" id="QWVT01000063">
    <property type="protein sequence ID" value="RID81483.1"/>
    <property type="molecule type" value="Genomic_DNA"/>
</dbReference>
<proteinExistence type="predicted"/>
<dbReference type="Pfam" id="PF03483">
    <property type="entry name" value="B3_4"/>
    <property type="match status" value="1"/>
</dbReference>
<keyword evidence="3" id="KW-1185">Reference proteome</keyword>